<dbReference type="Pfam" id="PF00069">
    <property type="entry name" value="Pkinase"/>
    <property type="match status" value="1"/>
</dbReference>
<dbReference type="InterPro" id="IPR017441">
    <property type="entry name" value="Protein_kinase_ATP_BS"/>
</dbReference>
<dbReference type="SMART" id="SM00220">
    <property type="entry name" value="S_TKc"/>
    <property type="match status" value="1"/>
</dbReference>
<keyword evidence="12" id="KW-1185">Reference proteome</keyword>
<gene>
    <name evidence="11" type="ORF">C2E20_8775</name>
</gene>
<dbReference type="GO" id="GO:0005524">
    <property type="term" value="F:ATP binding"/>
    <property type="evidence" value="ECO:0007669"/>
    <property type="project" value="UniProtKB-UniRule"/>
</dbReference>
<evidence type="ECO:0000256" key="9">
    <source>
        <dbReference type="SAM" id="MobiDB-lite"/>
    </source>
</evidence>
<evidence type="ECO:0000256" key="8">
    <source>
        <dbReference type="RuleBase" id="RU000304"/>
    </source>
</evidence>
<keyword evidence="8" id="KW-0723">Serine/threonine-protein kinase</keyword>
<dbReference type="InterPro" id="IPR000719">
    <property type="entry name" value="Prot_kinase_dom"/>
</dbReference>
<accession>A0A2P6V0E7</accession>
<dbReference type="InterPro" id="IPR050235">
    <property type="entry name" value="CK1_Ser-Thr_kinase"/>
</dbReference>
<dbReference type="EC" id="2.7.11.1" evidence="2"/>
<dbReference type="PANTHER" id="PTHR11909">
    <property type="entry name" value="CASEIN KINASE-RELATED"/>
    <property type="match status" value="1"/>
</dbReference>
<feature type="domain" description="Protein kinase" evidence="10">
    <location>
        <begin position="20"/>
        <end position="397"/>
    </location>
</feature>
<evidence type="ECO:0000313" key="11">
    <source>
        <dbReference type="EMBL" id="PSC67566.1"/>
    </source>
</evidence>
<name>A0A2P6V0E7_9CHLO</name>
<dbReference type="InterPro" id="IPR008271">
    <property type="entry name" value="Ser/Thr_kinase_AS"/>
</dbReference>
<reference evidence="11 12" key="1">
    <citation type="journal article" date="2018" name="Plant J.">
        <title>Genome sequences of Chlorella sorokiniana UTEX 1602 and Micractinium conductrix SAG 241.80: implications to maltose excretion by a green alga.</title>
        <authorList>
            <person name="Arriola M.B."/>
            <person name="Velmurugan N."/>
            <person name="Zhang Y."/>
            <person name="Plunkett M.H."/>
            <person name="Hondzo H."/>
            <person name="Barney B.M."/>
        </authorList>
    </citation>
    <scope>NUCLEOTIDE SEQUENCE [LARGE SCALE GENOMIC DNA]</scope>
    <source>
        <strain evidence="11 12">SAG 241.80</strain>
    </source>
</reference>
<dbReference type="PROSITE" id="PS50011">
    <property type="entry name" value="PROTEIN_KINASE_DOM"/>
    <property type="match status" value="1"/>
</dbReference>
<dbReference type="PROSITE" id="PS00108">
    <property type="entry name" value="PROTEIN_KINASE_ST"/>
    <property type="match status" value="1"/>
</dbReference>
<keyword evidence="5" id="KW-0418">Kinase</keyword>
<dbReference type="EMBL" id="LHPF02000054">
    <property type="protein sequence ID" value="PSC67566.1"/>
    <property type="molecule type" value="Genomic_DNA"/>
</dbReference>
<evidence type="ECO:0000259" key="10">
    <source>
        <dbReference type="PROSITE" id="PS50011"/>
    </source>
</evidence>
<proteinExistence type="inferred from homology"/>
<dbReference type="SUPFAM" id="SSF56112">
    <property type="entry name" value="Protein kinase-like (PK-like)"/>
    <property type="match status" value="1"/>
</dbReference>
<dbReference type="Proteomes" id="UP000239649">
    <property type="component" value="Unassembled WGS sequence"/>
</dbReference>
<feature type="region of interest" description="Disordered" evidence="9">
    <location>
        <begin position="238"/>
        <end position="292"/>
    </location>
</feature>
<dbReference type="PROSITE" id="PS00107">
    <property type="entry name" value="PROTEIN_KINASE_ATP"/>
    <property type="match status" value="1"/>
</dbReference>
<feature type="binding site" evidence="7">
    <location>
        <position position="49"/>
    </location>
    <ligand>
        <name>ATP</name>
        <dbReference type="ChEBI" id="CHEBI:30616"/>
    </ligand>
</feature>
<evidence type="ECO:0000256" key="4">
    <source>
        <dbReference type="ARBA" id="ARBA00022741"/>
    </source>
</evidence>
<evidence type="ECO:0000256" key="6">
    <source>
        <dbReference type="ARBA" id="ARBA00022840"/>
    </source>
</evidence>
<comment type="similarity">
    <text evidence="1">Belongs to the protein kinase superfamily. CK1 Ser/Thr protein kinase family. Casein kinase I subfamily.</text>
</comment>
<organism evidence="11 12">
    <name type="scientific">Micractinium conductrix</name>
    <dbReference type="NCBI Taxonomy" id="554055"/>
    <lineage>
        <taxon>Eukaryota</taxon>
        <taxon>Viridiplantae</taxon>
        <taxon>Chlorophyta</taxon>
        <taxon>core chlorophytes</taxon>
        <taxon>Trebouxiophyceae</taxon>
        <taxon>Chlorellales</taxon>
        <taxon>Chlorellaceae</taxon>
        <taxon>Chlorella clade</taxon>
        <taxon>Micractinium</taxon>
    </lineage>
</organism>
<protein>
    <recommendedName>
        <fullName evidence="2">non-specific serine/threonine protein kinase</fullName>
        <ecNumber evidence="2">2.7.11.1</ecNumber>
    </recommendedName>
</protein>
<evidence type="ECO:0000256" key="2">
    <source>
        <dbReference type="ARBA" id="ARBA00012513"/>
    </source>
</evidence>
<keyword evidence="4 7" id="KW-0547">Nucleotide-binding</keyword>
<evidence type="ECO:0000256" key="3">
    <source>
        <dbReference type="ARBA" id="ARBA00022679"/>
    </source>
</evidence>
<dbReference type="AlphaFoldDB" id="A0A2P6V0E7"/>
<dbReference type="GO" id="GO:0004674">
    <property type="term" value="F:protein serine/threonine kinase activity"/>
    <property type="evidence" value="ECO:0007669"/>
    <property type="project" value="UniProtKB-KW"/>
</dbReference>
<evidence type="ECO:0000313" key="12">
    <source>
        <dbReference type="Proteomes" id="UP000239649"/>
    </source>
</evidence>
<evidence type="ECO:0000256" key="7">
    <source>
        <dbReference type="PROSITE-ProRule" id="PRU10141"/>
    </source>
</evidence>
<sequence length="397" mass="43044">MAPVLKAGEVVQAERGEGRWQVERKIGEGQFSGVYAVLDLRTQQQRAIKIEKRADVRTVRQEYRVLKRLAAAGCKQAVRVHEGGEMAHKGGRFFMVMDLLGTNLSTVRRGVWGGAVELTDAKVIGATMLKALEGAHAAGYIHRDVKPANFVMNPPDAPSPAYACWTLVDFGLARQYVDDASRGHLAPRAEAAFRGSTTYASVNCHNHEDQSRRDDLWGWFYCLAELIEGTLPWRGDREAAQAPTNTHDSQHAVLLPSPDGSQAAGCGSGQQAQQAQQQAQQQQQVQQQGGGGGLSKEAVLQRKLECLEQPQLLVTSIPCPQYVFALRQGALSEAAATACRQLRGLEPAEAAGVVCWLLDELASGVDHLPAAAAFCEEIAAFAAGTAKRCHDRATRQR</sequence>
<dbReference type="Gene3D" id="1.10.510.10">
    <property type="entry name" value="Transferase(Phosphotransferase) domain 1"/>
    <property type="match status" value="1"/>
</dbReference>
<dbReference type="InterPro" id="IPR011009">
    <property type="entry name" value="Kinase-like_dom_sf"/>
</dbReference>
<feature type="compositionally biased region" description="Low complexity" evidence="9">
    <location>
        <begin position="260"/>
        <end position="287"/>
    </location>
</feature>
<evidence type="ECO:0000256" key="5">
    <source>
        <dbReference type="ARBA" id="ARBA00022777"/>
    </source>
</evidence>
<dbReference type="OrthoDB" id="5979581at2759"/>
<keyword evidence="6 7" id="KW-0067">ATP-binding</keyword>
<keyword evidence="3" id="KW-0808">Transferase</keyword>
<evidence type="ECO:0000256" key="1">
    <source>
        <dbReference type="ARBA" id="ARBA00005926"/>
    </source>
</evidence>
<comment type="caution">
    <text evidence="11">The sequence shown here is derived from an EMBL/GenBank/DDBJ whole genome shotgun (WGS) entry which is preliminary data.</text>
</comment>
<dbReference type="STRING" id="554055.A0A2P6V0E7"/>